<evidence type="ECO:0000313" key="2">
    <source>
        <dbReference type="EMBL" id="OQS55089.1"/>
    </source>
</evidence>
<dbReference type="AlphaFoldDB" id="A0A1W0E7F5"/>
<dbReference type="VEuPathDB" id="MicrosporidiaDB:EHP00_317"/>
<evidence type="ECO:0000313" key="3">
    <source>
        <dbReference type="Proteomes" id="UP000192758"/>
    </source>
</evidence>
<organism evidence="2 3">
    <name type="scientific">Ecytonucleospora hepatopenaei</name>
    <dbReference type="NCBI Taxonomy" id="646526"/>
    <lineage>
        <taxon>Eukaryota</taxon>
        <taxon>Fungi</taxon>
        <taxon>Fungi incertae sedis</taxon>
        <taxon>Microsporidia</taxon>
        <taxon>Enterocytozoonidae</taxon>
        <taxon>Ecytonucleospora</taxon>
    </lineage>
</organism>
<keyword evidence="3" id="KW-1185">Reference proteome</keyword>
<feature type="transmembrane region" description="Helical" evidence="1">
    <location>
        <begin position="63"/>
        <end position="86"/>
    </location>
</feature>
<keyword evidence="1" id="KW-1133">Transmembrane helix</keyword>
<keyword evidence="1" id="KW-0472">Membrane</keyword>
<feature type="transmembrane region" description="Helical" evidence="1">
    <location>
        <begin position="38"/>
        <end position="57"/>
    </location>
</feature>
<dbReference type="EMBL" id="MNPJ01000014">
    <property type="protein sequence ID" value="OQS55089.1"/>
    <property type="molecule type" value="Genomic_DNA"/>
</dbReference>
<proteinExistence type="predicted"/>
<feature type="transmembrane region" description="Helical" evidence="1">
    <location>
        <begin position="120"/>
        <end position="140"/>
    </location>
</feature>
<name>A0A1W0E7F5_9MICR</name>
<reference evidence="2 3" key="1">
    <citation type="journal article" date="2017" name="Environ. Microbiol.">
        <title>Decay of the glycolytic pathway and adaptation to intranuclear parasitism within Enterocytozoonidae microsporidia.</title>
        <authorList>
            <person name="Wiredu Boakye D."/>
            <person name="Jaroenlak P."/>
            <person name="Prachumwat A."/>
            <person name="Williams T.A."/>
            <person name="Bateman K.S."/>
            <person name="Itsathitphaisarn O."/>
            <person name="Sritunyalucksana K."/>
            <person name="Paszkiewicz K.H."/>
            <person name="Moore K.A."/>
            <person name="Stentiford G.D."/>
            <person name="Williams B.A."/>
        </authorList>
    </citation>
    <scope>NUCLEOTIDE SEQUENCE [LARGE SCALE GENOMIC DNA]</scope>
    <source>
        <strain evidence="2 3">TH1</strain>
    </source>
</reference>
<sequence>MARPNSFESPFVFNLCMLNVLDYYLVFESFLNKNVFESFVYIFVVASEFIASIQQIVLETTNMFFVIRGALVLYSIVCFFHIFFAIHVYNTLKRFYAETTLKIVGANTKIFKAYKYKQNLFVLGKLVFIQTATGLLTSFIQVNVAIGFQLLFRMIRLVFIFIELISIYYKPMMI</sequence>
<dbReference type="Proteomes" id="UP000192758">
    <property type="component" value="Unassembled WGS sequence"/>
</dbReference>
<keyword evidence="1" id="KW-0812">Transmembrane</keyword>
<protein>
    <submittedName>
        <fullName evidence="2">Uncharacterized protein</fullName>
    </submittedName>
</protein>
<evidence type="ECO:0000256" key="1">
    <source>
        <dbReference type="SAM" id="Phobius"/>
    </source>
</evidence>
<comment type="caution">
    <text evidence="2">The sequence shown here is derived from an EMBL/GenBank/DDBJ whole genome shotgun (WGS) entry which is preliminary data.</text>
</comment>
<accession>A0A1W0E7F5</accession>
<feature type="transmembrane region" description="Helical" evidence="1">
    <location>
        <begin position="146"/>
        <end position="169"/>
    </location>
</feature>
<gene>
    <name evidence="2" type="ORF">EHP00_317</name>
</gene>
<feature type="transmembrane region" description="Helical" evidence="1">
    <location>
        <begin position="12"/>
        <end position="31"/>
    </location>
</feature>